<feature type="transmembrane region" description="Helical" evidence="1">
    <location>
        <begin position="224"/>
        <end position="247"/>
    </location>
</feature>
<organism evidence="2 3">
    <name type="scientific">Candidatus Similichlamydia laticola</name>
    <dbReference type="NCBI Taxonomy" id="2170265"/>
    <lineage>
        <taxon>Bacteria</taxon>
        <taxon>Pseudomonadati</taxon>
        <taxon>Chlamydiota</taxon>
        <taxon>Chlamydiia</taxon>
        <taxon>Parachlamydiales</taxon>
        <taxon>Candidatus Parilichlamydiaceae</taxon>
        <taxon>Candidatus Similichlamydia</taxon>
    </lineage>
</organism>
<dbReference type="PANTHER" id="PTHR30188:SF4">
    <property type="entry name" value="PROTEIN TRIGALACTOSYLDIACYLGLYCEROL 1, CHLOROPLASTIC"/>
    <property type="match status" value="1"/>
</dbReference>
<dbReference type="EMBL" id="QQBG01000010">
    <property type="protein sequence ID" value="RDB31639.1"/>
    <property type="molecule type" value="Genomic_DNA"/>
</dbReference>
<feature type="transmembrane region" description="Helical" evidence="1">
    <location>
        <begin position="39"/>
        <end position="61"/>
    </location>
</feature>
<dbReference type="RefSeq" id="WP_114544214.1">
    <property type="nucleotide sequence ID" value="NZ_QQBG01000010.1"/>
</dbReference>
<evidence type="ECO:0000313" key="3">
    <source>
        <dbReference type="Proteomes" id="UP000253816"/>
    </source>
</evidence>
<evidence type="ECO:0000256" key="1">
    <source>
        <dbReference type="SAM" id="Phobius"/>
    </source>
</evidence>
<dbReference type="GO" id="GO:0043190">
    <property type="term" value="C:ATP-binding cassette (ABC) transporter complex"/>
    <property type="evidence" value="ECO:0007669"/>
    <property type="project" value="InterPro"/>
</dbReference>
<name>A0A369KAK8_9BACT</name>
<gene>
    <name evidence="2" type="ORF">HAT2_00250</name>
</gene>
<keyword evidence="3" id="KW-1185">Reference proteome</keyword>
<dbReference type="OrthoDB" id="9810518at2"/>
<protein>
    <submittedName>
        <fullName evidence="2">ABC-type transport system permease component</fullName>
    </submittedName>
</protein>
<keyword evidence="1" id="KW-0472">Membrane</keyword>
<keyword evidence="1" id="KW-0812">Transmembrane</keyword>
<keyword evidence="1" id="KW-1133">Transmembrane helix</keyword>
<dbReference type="AlphaFoldDB" id="A0A369KAK8"/>
<feature type="transmembrane region" description="Helical" evidence="1">
    <location>
        <begin position="155"/>
        <end position="177"/>
    </location>
</feature>
<dbReference type="Pfam" id="PF02405">
    <property type="entry name" value="MlaE"/>
    <property type="match status" value="1"/>
</dbReference>
<dbReference type="Proteomes" id="UP000253816">
    <property type="component" value="Unassembled WGS sequence"/>
</dbReference>
<dbReference type="InterPro" id="IPR030802">
    <property type="entry name" value="Permease_MalE"/>
</dbReference>
<comment type="caution">
    <text evidence="2">The sequence shown here is derived from an EMBL/GenBank/DDBJ whole genome shotgun (WGS) entry which is preliminary data.</text>
</comment>
<dbReference type="PANTHER" id="PTHR30188">
    <property type="entry name" value="ABC TRANSPORTER PERMEASE PROTEIN-RELATED"/>
    <property type="match status" value="1"/>
</dbReference>
<dbReference type="GO" id="GO:0005548">
    <property type="term" value="F:phospholipid transporter activity"/>
    <property type="evidence" value="ECO:0007669"/>
    <property type="project" value="TreeGrafter"/>
</dbReference>
<feature type="transmembrane region" description="Helical" evidence="1">
    <location>
        <begin position="189"/>
        <end position="212"/>
    </location>
</feature>
<accession>A0A369KAK8</accession>
<sequence length="255" mass="27573">MRHFVEFLTYIGHFCRFVGQTVVLCLRHPPPSRALWEQFFRIGVASLPVVLFAGISTGMVLGSHGFFTLEPLGMTSTVGAIVAKTIVIEMGPALTAFMITGRSGAAVAAELGSMTISEQISAIRSMGIDPIWYLVLPRVVAGLLVTPVLTSFCDFFGLIGGYIATVHFFGVSSMGFLEEIPKTVTLFDLFGGLFKGAVFGSLIFGICCYQGLRANQGAEGVGRVTTQSVVISYLAVLFFNFLMTLMINAMRDFFS</sequence>
<proteinExistence type="predicted"/>
<evidence type="ECO:0000313" key="2">
    <source>
        <dbReference type="EMBL" id="RDB31639.1"/>
    </source>
</evidence>
<reference evidence="2 3" key="1">
    <citation type="submission" date="2018-07" db="EMBL/GenBank/DDBJ databases">
        <title>Comparative genomics of the Candidatus Parilichlamydiaceae reveals evidence of convergent evolution and genome reduction in the phylum Chlamydiae.</title>
        <authorList>
            <person name="Taylor-Brown A."/>
            <person name="Polkinghorne A."/>
        </authorList>
    </citation>
    <scope>NUCLEOTIDE SEQUENCE [LARGE SCALE GENOMIC DNA]</scope>
    <source>
        <strain evidence="2 3">Hat2</strain>
    </source>
</reference>